<dbReference type="EMBL" id="CACTIH010005779">
    <property type="protein sequence ID" value="CAA3001740.1"/>
    <property type="molecule type" value="Genomic_DNA"/>
</dbReference>
<comment type="caution">
    <text evidence="2">The sequence shown here is derived from an EMBL/GenBank/DDBJ whole genome shotgun (WGS) entry which is preliminary data.</text>
</comment>
<dbReference type="Proteomes" id="UP000594638">
    <property type="component" value="Unassembled WGS sequence"/>
</dbReference>
<feature type="region of interest" description="Disordered" evidence="1">
    <location>
        <begin position="127"/>
        <end position="147"/>
    </location>
</feature>
<keyword evidence="3" id="KW-1185">Reference proteome</keyword>
<evidence type="ECO:0000313" key="3">
    <source>
        <dbReference type="Proteomes" id="UP000594638"/>
    </source>
</evidence>
<dbReference type="PANTHER" id="PTHR35307">
    <property type="entry name" value="PROTEIN, PUTATIVE-RELATED"/>
    <property type="match status" value="1"/>
</dbReference>
<sequence length="147" mass="16052">MNGNEMESTTKLLENVIIANSMYEISNTLLLVYEESYHLASDTQVFEGLSVIVVDIIAACLTNLPHAILKKCNNGAIEKREKGEWCTLLKNTNHGILAPTSSSENIITASSGEMHLYVQELRPSATSVTDEGNAESHVTVEVEELGD</sequence>
<gene>
    <name evidence="2" type="ORF">OLEA9_A113534</name>
</gene>
<protein>
    <submittedName>
        <fullName evidence="2">Uncharacterized protein</fullName>
    </submittedName>
</protein>
<dbReference type="Gramene" id="OE9A113534T1">
    <property type="protein sequence ID" value="OE9A113534C1"/>
    <property type="gene ID" value="OE9A113534"/>
</dbReference>
<organism evidence="2 3">
    <name type="scientific">Olea europaea subsp. europaea</name>
    <dbReference type="NCBI Taxonomy" id="158383"/>
    <lineage>
        <taxon>Eukaryota</taxon>
        <taxon>Viridiplantae</taxon>
        <taxon>Streptophyta</taxon>
        <taxon>Embryophyta</taxon>
        <taxon>Tracheophyta</taxon>
        <taxon>Spermatophyta</taxon>
        <taxon>Magnoliopsida</taxon>
        <taxon>eudicotyledons</taxon>
        <taxon>Gunneridae</taxon>
        <taxon>Pentapetalae</taxon>
        <taxon>asterids</taxon>
        <taxon>lamiids</taxon>
        <taxon>Lamiales</taxon>
        <taxon>Oleaceae</taxon>
        <taxon>Oleeae</taxon>
        <taxon>Olea</taxon>
    </lineage>
</organism>
<name>A0A8S0TC54_OLEEU</name>
<proteinExistence type="predicted"/>
<dbReference type="PANTHER" id="PTHR35307:SF3">
    <property type="entry name" value="DUF4220 DOMAIN-CONTAINING PROTEIN"/>
    <property type="match status" value="1"/>
</dbReference>
<accession>A0A8S0TC54</accession>
<dbReference type="OrthoDB" id="1915303at2759"/>
<dbReference type="AlphaFoldDB" id="A0A8S0TC54"/>
<evidence type="ECO:0000313" key="2">
    <source>
        <dbReference type="EMBL" id="CAA3001740.1"/>
    </source>
</evidence>
<evidence type="ECO:0000256" key="1">
    <source>
        <dbReference type="SAM" id="MobiDB-lite"/>
    </source>
</evidence>
<reference evidence="2 3" key="1">
    <citation type="submission" date="2019-12" db="EMBL/GenBank/DDBJ databases">
        <authorList>
            <person name="Alioto T."/>
            <person name="Alioto T."/>
            <person name="Gomez Garrido J."/>
        </authorList>
    </citation>
    <scope>NUCLEOTIDE SEQUENCE [LARGE SCALE GENOMIC DNA]</scope>
</reference>